<organism evidence="2 3">
    <name type="scientific">Cereibacter sphaeroides</name>
    <name type="common">Rhodobacter sphaeroides</name>
    <dbReference type="NCBI Taxonomy" id="1063"/>
    <lineage>
        <taxon>Bacteria</taxon>
        <taxon>Pseudomonadati</taxon>
        <taxon>Pseudomonadota</taxon>
        <taxon>Alphaproteobacteria</taxon>
        <taxon>Rhodobacterales</taxon>
        <taxon>Paracoccaceae</taxon>
        <taxon>Cereibacter</taxon>
    </lineage>
</organism>
<feature type="compositionally biased region" description="Acidic residues" evidence="1">
    <location>
        <begin position="185"/>
        <end position="197"/>
    </location>
</feature>
<evidence type="ECO:0000313" key="3">
    <source>
        <dbReference type="Proteomes" id="UP000248975"/>
    </source>
</evidence>
<comment type="caution">
    <text evidence="2">The sequence shown here is derived from an EMBL/GenBank/DDBJ whole genome shotgun (WGS) entry which is preliminary data.</text>
</comment>
<evidence type="ECO:0000313" key="2">
    <source>
        <dbReference type="EMBL" id="PZQ95022.1"/>
    </source>
</evidence>
<accession>A0A2W5S1P0</accession>
<dbReference type="EMBL" id="QFQS01000010">
    <property type="protein sequence ID" value="PZQ95022.1"/>
    <property type="molecule type" value="Genomic_DNA"/>
</dbReference>
<dbReference type="AlphaFoldDB" id="A0A2W5S1P0"/>
<feature type="region of interest" description="Disordered" evidence="1">
    <location>
        <begin position="179"/>
        <end position="216"/>
    </location>
</feature>
<proteinExistence type="predicted"/>
<dbReference type="Proteomes" id="UP000248975">
    <property type="component" value="Unassembled WGS sequence"/>
</dbReference>
<dbReference type="SUPFAM" id="SSF50249">
    <property type="entry name" value="Nucleic acid-binding proteins"/>
    <property type="match status" value="1"/>
</dbReference>
<dbReference type="InterPro" id="IPR022595">
    <property type="entry name" value="Enc34_ssDNA-bd"/>
</dbReference>
<evidence type="ECO:0000256" key="1">
    <source>
        <dbReference type="SAM" id="MobiDB-lite"/>
    </source>
</evidence>
<protein>
    <submittedName>
        <fullName evidence="2">DUF2815 domain-containing protein</fullName>
    </submittedName>
</protein>
<dbReference type="Gene3D" id="2.40.50.140">
    <property type="entry name" value="Nucleic acid-binding proteins"/>
    <property type="match status" value="1"/>
</dbReference>
<gene>
    <name evidence="2" type="ORF">DI533_20390</name>
</gene>
<reference evidence="2 3" key="1">
    <citation type="submission" date="2017-08" db="EMBL/GenBank/DDBJ databases">
        <title>Infants hospitalized years apart are colonized by the same room-sourced microbial strains.</title>
        <authorList>
            <person name="Brooks B."/>
            <person name="Olm M.R."/>
            <person name="Firek B.A."/>
            <person name="Baker R."/>
            <person name="Thomas B.C."/>
            <person name="Morowitz M.J."/>
            <person name="Banfield J.F."/>
        </authorList>
    </citation>
    <scope>NUCLEOTIDE SEQUENCE [LARGE SCALE GENOMIC DNA]</scope>
    <source>
        <strain evidence="2">S2_003_000_R2_11</strain>
    </source>
</reference>
<dbReference type="Pfam" id="PF10991">
    <property type="entry name" value="Enc34_ssDNA-bd"/>
    <property type="match status" value="1"/>
</dbReference>
<sequence length="216" mass="24264">MAEKGNKLVVDKRVKGGVRYTNGMFRIDRVVASYPHLDKPYAGEDGGEPKFSIVGLLDKTEHAGIIDLIREDLKRIMGEKKVKVSADKLYLKDGDKYFEDKEECQGRYVLSARETTRPTLRDASGNKLDPKDDMDEIQELFYGGAIVSLVVNPWYQDNKFGKRINANLRAVRFVEDGTPFGEGRVDDDDAWDDDDYDNSGSSGGKGGSDFEYDDDI</sequence>
<name>A0A2W5S1P0_CERSP</name>
<dbReference type="InterPro" id="IPR012340">
    <property type="entry name" value="NA-bd_OB-fold"/>
</dbReference>